<dbReference type="EMBL" id="CP036276">
    <property type="protein sequence ID" value="QDU42947.1"/>
    <property type="molecule type" value="Genomic_DNA"/>
</dbReference>
<evidence type="ECO:0000313" key="1">
    <source>
        <dbReference type="EMBL" id="QDU42947.1"/>
    </source>
</evidence>
<dbReference type="KEGG" id="sdyn:Mal52_14170"/>
<sequence>MKTKHNTCWYAANACKIAWQSQSRLGVCASFSTILWDHVSANARRLSLWLRVAECVHPQNHVGHITLDNRHVGIHISEF</sequence>
<keyword evidence="2" id="KW-1185">Reference proteome</keyword>
<dbReference type="AlphaFoldDB" id="A0A517ZKG2"/>
<accession>A0A517ZKG2</accession>
<protein>
    <submittedName>
        <fullName evidence="1">Uncharacterized protein</fullName>
    </submittedName>
</protein>
<organism evidence="1 2">
    <name type="scientific">Symmachiella dynata</name>
    <dbReference type="NCBI Taxonomy" id="2527995"/>
    <lineage>
        <taxon>Bacteria</taxon>
        <taxon>Pseudomonadati</taxon>
        <taxon>Planctomycetota</taxon>
        <taxon>Planctomycetia</taxon>
        <taxon>Planctomycetales</taxon>
        <taxon>Planctomycetaceae</taxon>
        <taxon>Symmachiella</taxon>
    </lineage>
</organism>
<name>A0A517ZKG2_9PLAN</name>
<reference evidence="1 2" key="1">
    <citation type="submission" date="2019-02" db="EMBL/GenBank/DDBJ databases">
        <title>Deep-cultivation of Planctomycetes and their phenomic and genomic characterization uncovers novel biology.</title>
        <authorList>
            <person name="Wiegand S."/>
            <person name="Jogler M."/>
            <person name="Boedeker C."/>
            <person name="Pinto D."/>
            <person name="Vollmers J."/>
            <person name="Rivas-Marin E."/>
            <person name="Kohn T."/>
            <person name="Peeters S.H."/>
            <person name="Heuer A."/>
            <person name="Rast P."/>
            <person name="Oberbeckmann S."/>
            <person name="Bunk B."/>
            <person name="Jeske O."/>
            <person name="Meyerdierks A."/>
            <person name="Storesund J.E."/>
            <person name="Kallscheuer N."/>
            <person name="Luecker S."/>
            <person name="Lage O.M."/>
            <person name="Pohl T."/>
            <person name="Merkel B.J."/>
            <person name="Hornburger P."/>
            <person name="Mueller R.-W."/>
            <person name="Bruemmer F."/>
            <person name="Labrenz M."/>
            <person name="Spormann A.M."/>
            <person name="Op den Camp H."/>
            <person name="Overmann J."/>
            <person name="Amann R."/>
            <person name="Jetten M.S.M."/>
            <person name="Mascher T."/>
            <person name="Medema M.H."/>
            <person name="Devos D.P."/>
            <person name="Kaster A.-K."/>
            <person name="Ovreas L."/>
            <person name="Rohde M."/>
            <person name="Galperin M.Y."/>
            <person name="Jogler C."/>
        </authorList>
    </citation>
    <scope>NUCLEOTIDE SEQUENCE [LARGE SCALE GENOMIC DNA]</scope>
    <source>
        <strain evidence="1 2">Mal52</strain>
    </source>
</reference>
<proteinExistence type="predicted"/>
<evidence type="ECO:0000313" key="2">
    <source>
        <dbReference type="Proteomes" id="UP000319383"/>
    </source>
</evidence>
<dbReference type="Proteomes" id="UP000319383">
    <property type="component" value="Chromosome"/>
</dbReference>
<gene>
    <name evidence="1" type="ORF">Mal52_14170</name>
</gene>